<feature type="transmembrane region" description="Helical" evidence="16">
    <location>
        <begin position="474"/>
        <end position="497"/>
    </location>
</feature>
<feature type="transmembrane region" description="Helical" evidence="16">
    <location>
        <begin position="164"/>
        <end position="187"/>
    </location>
</feature>
<feature type="transmembrane region" description="Helical" evidence="16">
    <location>
        <begin position="441"/>
        <end position="462"/>
    </location>
</feature>
<keyword evidence="9 14" id="KW-0249">Electron transport</keyword>
<dbReference type="PROSITE" id="PS50855">
    <property type="entry name" value="COX1"/>
    <property type="match status" value="1"/>
</dbReference>
<dbReference type="Proteomes" id="UP001321526">
    <property type="component" value="Chromosome"/>
</dbReference>
<feature type="transmembrane region" description="Helical" evidence="16">
    <location>
        <begin position="360"/>
        <end position="379"/>
    </location>
</feature>
<evidence type="ECO:0000256" key="6">
    <source>
        <dbReference type="ARBA" id="ARBA00022660"/>
    </source>
</evidence>
<feature type="transmembrane region" description="Helical" evidence="16">
    <location>
        <begin position="207"/>
        <end position="231"/>
    </location>
</feature>
<evidence type="ECO:0000256" key="11">
    <source>
        <dbReference type="ARBA" id="ARBA00023004"/>
    </source>
</evidence>
<evidence type="ECO:0000256" key="16">
    <source>
        <dbReference type="SAM" id="Phobius"/>
    </source>
</evidence>
<feature type="transmembrane region" description="Helical" evidence="16">
    <location>
        <begin position="121"/>
        <end position="144"/>
    </location>
</feature>
<feature type="transmembrane region" description="Helical" evidence="16">
    <location>
        <begin position="293"/>
        <end position="316"/>
    </location>
</feature>
<keyword evidence="12" id="KW-0186">Copper</keyword>
<evidence type="ECO:0000256" key="1">
    <source>
        <dbReference type="ARBA" id="ARBA00004651"/>
    </source>
</evidence>
<keyword evidence="6 14" id="KW-0679">Respiratory chain</keyword>
<evidence type="ECO:0000256" key="5">
    <source>
        <dbReference type="ARBA" id="ARBA00022617"/>
    </source>
</evidence>
<evidence type="ECO:0000256" key="2">
    <source>
        <dbReference type="ARBA" id="ARBA00009578"/>
    </source>
</evidence>
<keyword evidence="3 14" id="KW-0813">Transport</keyword>
<evidence type="ECO:0000256" key="10">
    <source>
        <dbReference type="ARBA" id="ARBA00022989"/>
    </source>
</evidence>
<dbReference type="InterPro" id="IPR036927">
    <property type="entry name" value="Cyt_c_oxase-like_su1_sf"/>
</dbReference>
<keyword evidence="8" id="KW-0479">Metal-binding</keyword>
<comment type="subcellular location">
    <subcellularLocation>
        <location evidence="1">Cell membrane</location>
        <topology evidence="1">Multi-pass membrane protein</topology>
    </subcellularLocation>
</comment>
<keyword evidence="4" id="KW-1003">Cell membrane</keyword>
<proteinExistence type="inferred from homology"/>
<sequence>MNDSTHWLLGRLDASALPFWDALQHPTTKNVINAVIASGAASMVVLGAIAVVIGLTWTRRWGWLWREWLTSPDHKKIGIMFIALALVMLARAVIEAVLMRLQQAFGLDGGFLTADHFGQLFTTHGTIMVFFMAMPFLTGMINYVMPLQIGTRDLSFPVMNQISLGLTAAGAAVVMISLVLAPFSTGGWTGYPTFTGHAANPGAGVDYWIWAVTLSTLSSTLSGINFAVTIYKRRAPGMSWMRLPLFTWTALCTAILMIFAMPPLTVATALLALDRYLDFHLFTADLGGNMMNYINLFWAFGHPEVYILILPAFGIFSEVFSTFAGKTLYGYKALVIATLAIAVLSFTVWLHHFFTMGQSAHINAVFGIATMLIGIPTGVKIYDWMLTLFRGRIRMSVPMIYASGFLMLFVLGGLTGIVLAVPSVDYQVHNSLFLVAHFHNMLIPGLLFGMLAGTNFWFPKAFGFRLEERWGRRAAYAWIIGFMLAFFPLYALGVLGMPRRTVAFFTPAYLPWTLTALVGATIVLLAMTCLVIQLWVSVRDRHLNAMPIGDPWDGRSLEWAVSSPPPEYNFPVIPEVYGRDAFMLEKERGKAYQVPDEFPDIVLPANSPMGVIFAVTGTAMAFGLTWYQWWMVLLAAGITLAAVIARGFCRNTTRTLPGEEVRRTHLTWLAQVRATTPVARSREQSSDNRGLPVPPVEGAIQ</sequence>
<feature type="transmembrane region" description="Helical" evidence="16">
    <location>
        <begin position="629"/>
        <end position="649"/>
    </location>
</feature>
<dbReference type="PANTHER" id="PTHR10422:SF35">
    <property type="entry name" value="CYTOCHROME BO(3) UBIQUINOL OXIDASE SUBUNIT 1"/>
    <property type="match status" value="1"/>
</dbReference>
<evidence type="ECO:0000256" key="12">
    <source>
        <dbReference type="ARBA" id="ARBA00023008"/>
    </source>
</evidence>
<evidence type="ECO:0000256" key="3">
    <source>
        <dbReference type="ARBA" id="ARBA00022448"/>
    </source>
</evidence>
<evidence type="ECO:0000313" key="18">
    <source>
        <dbReference type="EMBL" id="WFF42097.1"/>
    </source>
</evidence>
<dbReference type="RefSeq" id="WP_110674971.1">
    <property type="nucleotide sequence ID" value="NZ_CP035631.1"/>
</dbReference>
<evidence type="ECO:0000256" key="13">
    <source>
        <dbReference type="ARBA" id="ARBA00023136"/>
    </source>
</evidence>
<evidence type="ECO:0000256" key="9">
    <source>
        <dbReference type="ARBA" id="ARBA00022982"/>
    </source>
</evidence>
<dbReference type="PROSITE" id="PS00077">
    <property type="entry name" value="COX1_CUB"/>
    <property type="match status" value="1"/>
</dbReference>
<feature type="region of interest" description="Disordered" evidence="15">
    <location>
        <begin position="677"/>
        <end position="701"/>
    </location>
</feature>
<evidence type="ECO:0000259" key="17">
    <source>
        <dbReference type="PROSITE" id="PS50855"/>
    </source>
</evidence>
<evidence type="ECO:0000256" key="7">
    <source>
        <dbReference type="ARBA" id="ARBA00022692"/>
    </source>
</evidence>
<organism evidence="18 19">
    <name type="scientific">Salinicola endophyticus</name>
    <dbReference type="NCBI Taxonomy" id="1949083"/>
    <lineage>
        <taxon>Bacteria</taxon>
        <taxon>Pseudomonadati</taxon>
        <taxon>Pseudomonadota</taxon>
        <taxon>Gammaproteobacteria</taxon>
        <taxon>Oceanospirillales</taxon>
        <taxon>Halomonadaceae</taxon>
        <taxon>Salinicola</taxon>
    </lineage>
</organism>
<dbReference type="PRINTS" id="PR01165">
    <property type="entry name" value="CYCOXIDASEI"/>
</dbReference>
<protein>
    <submittedName>
        <fullName evidence="18">Cytochrome ubiquinol oxidase subunit I</fullName>
    </submittedName>
</protein>
<feature type="transmembrane region" description="Helical" evidence="16">
    <location>
        <begin position="509"/>
        <end position="536"/>
    </location>
</feature>
<keyword evidence="5 14" id="KW-0349">Heme</keyword>
<dbReference type="Gene3D" id="1.20.210.10">
    <property type="entry name" value="Cytochrome c oxidase-like, subunit I domain"/>
    <property type="match status" value="1"/>
</dbReference>
<feature type="transmembrane region" description="Helical" evidence="16">
    <location>
        <begin position="31"/>
        <end position="57"/>
    </location>
</feature>
<feature type="transmembrane region" description="Helical" evidence="16">
    <location>
        <begin position="601"/>
        <end position="623"/>
    </location>
</feature>
<evidence type="ECO:0000256" key="8">
    <source>
        <dbReference type="ARBA" id="ARBA00022723"/>
    </source>
</evidence>
<evidence type="ECO:0000256" key="15">
    <source>
        <dbReference type="SAM" id="MobiDB-lite"/>
    </source>
</evidence>
<keyword evidence="7 14" id="KW-0812">Transmembrane</keyword>
<dbReference type="InterPro" id="IPR023616">
    <property type="entry name" value="Cyt_c_oxase-like_su1_dom"/>
</dbReference>
<keyword evidence="19" id="KW-1185">Reference proteome</keyword>
<dbReference type="SUPFAM" id="SSF81442">
    <property type="entry name" value="Cytochrome c oxidase subunit I-like"/>
    <property type="match status" value="1"/>
</dbReference>
<keyword evidence="13 16" id="KW-0472">Membrane</keyword>
<evidence type="ECO:0000256" key="4">
    <source>
        <dbReference type="ARBA" id="ARBA00022475"/>
    </source>
</evidence>
<gene>
    <name evidence="18" type="ORF">EVC62_11605</name>
</gene>
<evidence type="ECO:0000256" key="14">
    <source>
        <dbReference type="RuleBase" id="RU000370"/>
    </source>
</evidence>
<evidence type="ECO:0000313" key="19">
    <source>
        <dbReference type="Proteomes" id="UP001321526"/>
    </source>
</evidence>
<keyword evidence="10 16" id="KW-1133">Transmembrane helix</keyword>
<feature type="transmembrane region" description="Helical" evidence="16">
    <location>
        <begin position="400"/>
        <end position="421"/>
    </location>
</feature>
<name>A0ABY8FHK8_9GAMM</name>
<dbReference type="EMBL" id="CP035631">
    <property type="protein sequence ID" value="WFF42097.1"/>
    <property type="molecule type" value="Genomic_DNA"/>
</dbReference>
<feature type="transmembrane region" description="Helical" evidence="16">
    <location>
        <begin position="243"/>
        <end position="273"/>
    </location>
</feature>
<reference evidence="18 19" key="1">
    <citation type="submission" date="2019-01" db="EMBL/GenBank/DDBJ databases">
        <title>Genome sequence of Salinicola endophyticus REST5.</title>
        <authorList>
            <person name="Nascimento F.X."/>
        </authorList>
    </citation>
    <scope>NUCLEOTIDE SEQUENCE [LARGE SCALE GENOMIC DNA]</scope>
    <source>
        <strain evidence="18 19">REST5</strain>
    </source>
</reference>
<dbReference type="PANTHER" id="PTHR10422">
    <property type="entry name" value="CYTOCHROME C OXIDASE SUBUNIT 1"/>
    <property type="match status" value="1"/>
</dbReference>
<dbReference type="Pfam" id="PF00115">
    <property type="entry name" value="COX1"/>
    <property type="match status" value="1"/>
</dbReference>
<feature type="transmembrane region" description="Helical" evidence="16">
    <location>
        <begin position="77"/>
        <end position="101"/>
    </location>
</feature>
<feature type="domain" description="Cytochrome oxidase subunit I profile" evidence="17">
    <location>
        <begin position="57"/>
        <end position="577"/>
    </location>
</feature>
<dbReference type="InterPro" id="IPR000883">
    <property type="entry name" value="Cyt_C_Oxase_1"/>
</dbReference>
<dbReference type="InterPro" id="IPR023615">
    <property type="entry name" value="Cyt_c_Oxase_su1_BS"/>
</dbReference>
<keyword evidence="11" id="KW-0408">Iron</keyword>
<comment type="similarity">
    <text evidence="2 14">Belongs to the heme-copper respiratory oxidase family.</text>
</comment>
<feature type="transmembrane region" description="Helical" evidence="16">
    <location>
        <begin position="328"/>
        <end position="354"/>
    </location>
</feature>
<accession>A0ABY8FHK8</accession>